<dbReference type="RefSeq" id="WP_093153019.1">
    <property type="nucleotide sequence ID" value="NZ_FNBW01000013.1"/>
</dbReference>
<proteinExistence type="predicted"/>
<reference evidence="1 2" key="1">
    <citation type="submission" date="2016-10" db="EMBL/GenBank/DDBJ databases">
        <authorList>
            <person name="Varghese N."/>
            <person name="Submissions S."/>
        </authorList>
    </citation>
    <scope>NUCLEOTIDE SEQUENCE [LARGE SCALE GENOMIC DNA]</scope>
    <source>
        <strain evidence="1 2">DSM 18839</strain>
    </source>
</reference>
<gene>
    <name evidence="1" type="ORF">SAMN05660686_03936</name>
</gene>
<dbReference type="AlphaFoldDB" id="A0A8G2F4T7"/>
<accession>A0A8G2F4T7</accession>
<evidence type="ECO:0000313" key="2">
    <source>
        <dbReference type="Proteomes" id="UP000198615"/>
    </source>
</evidence>
<keyword evidence="2" id="KW-1185">Reference proteome</keyword>
<dbReference type="OrthoDB" id="8548224at2"/>
<name>A0A8G2F4T7_9PROT</name>
<sequence>MSGSSYIHAFRKTAEPPRKRKGPPPVTVRLSQAEYDRLKHDAGVLTMAAYIRLTLFGEGEIAPHRKPYTRKATSPSAELAMIGKMLGGLGQSEIAANLAEIAKAARIGALPVTPDVEAEVRVACEAVQDMRTRLIEALGVQAR</sequence>
<organism evidence="1 2">
    <name type="scientific">Thalassobaculum litoreum DSM 18839</name>
    <dbReference type="NCBI Taxonomy" id="1123362"/>
    <lineage>
        <taxon>Bacteria</taxon>
        <taxon>Pseudomonadati</taxon>
        <taxon>Pseudomonadota</taxon>
        <taxon>Alphaproteobacteria</taxon>
        <taxon>Rhodospirillales</taxon>
        <taxon>Thalassobaculaceae</taxon>
        <taxon>Thalassobaculum</taxon>
    </lineage>
</organism>
<protein>
    <recommendedName>
        <fullName evidence="3">Mobilisation protein (MobC)</fullName>
    </recommendedName>
</protein>
<dbReference type="Proteomes" id="UP000198615">
    <property type="component" value="Unassembled WGS sequence"/>
</dbReference>
<comment type="caution">
    <text evidence="1">The sequence shown here is derived from an EMBL/GenBank/DDBJ whole genome shotgun (WGS) entry which is preliminary data.</text>
</comment>
<evidence type="ECO:0000313" key="1">
    <source>
        <dbReference type="EMBL" id="SDG28903.1"/>
    </source>
</evidence>
<dbReference type="EMBL" id="FNBW01000013">
    <property type="protein sequence ID" value="SDG28903.1"/>
    <property type="molecule type" value="Genomic_DNA"/>
</dbReference>
<evidence type="ECO:0008006" key="3">
    <source>
        <dbReference type="Google" id="ProtNLM"/>
    </source>
</evidence>